<dbReference type="Gene3D" id="3.40.50.360">
    <property type="match status" value="1"/>
</dbReference>
<organism evidence="2 3">
    <name type="scientific">Romboutsia lituseburensis DSM 797</name>
    <dbReference type="NCBI Taxonomy" id="1121325"/>
    <lineage>
        <taxon>Bacteria</taxon>
        <taxon>Bacillati</taxon>
        <taxon>Bacillota</taxon>
        <taxon>Clostridia</taxon>
        <taxon>Peptostreptococcales</taxon>
        <taxon>Peptostreptococcaceae</taxon>
        <taxon>Romboutsia</taxon>
    </lineage>
</organism>
<dbReference type="Pfam" id="PF12724">
    <property type="entry name" value="Flavodoxin_5"/>
    <property type="match status" value="1"/>
</dbReference>
<protein>
    <submittedName>
        <fullName evidence="2">Protoporphyrinogen IX oxidase, menaquinone-dependent (Flavodoxin domain)</fullName>
    </submittedName>
</protein>
<name>A0A1G9QBQ7_9FIRM</name>
<dbReference type="SUPFAM" id="SSF52218">
    <property type="entry name" value="Flavoproteins"/>
    <property type="match status" value="1"/>
</dbReference>
<evidence type="ECO:0000313" key="3">
    <source>
        <dbReference type="Proteomes" id="UP000199068"/>
    </source>
</evidence>
<dbReference type="PANTHER" id="PTHR38030">
    <property type="entry name" value="PROTOPORPHYRINOGEN IX DEHYDROGENASE [MENAQUINONE]"/>
    <property type="match status" value="1"/>
</dbReference>
<dbReference type="EMBL" id="FNGW01000005">
    <property type="protein sequence ID" value="SDM08360.1"/>
    <property type="molecule type" value="Genomic_DNA"/>
</dbReference>
<dbReference type="RefSeq" id="WP_092726121.1">
    <property type="nucleotide sequence ID" value="NZ_FNGW01000005.1"/>
</dbReference>
<dbReference type="AlphaFoldDB" id="A0A1G9QBQ7"/>
<dbReference type="InterPro" id="IPR052200">
    <property type="entry name" value="Protoporphyrinogen_IX_DH"/>
</dbReference>
<dbReference type="GO" id="GO:0070819">
    <property type="term" value="F:menaquinone-dependent protoporphyrinogen oxidase activity"/>
    <property type="evidence" value="ECO:0007669"/>
    <property type="project" value="TreeGrafter"/>
</dbReference>
<dbReference type="STRING" id="1121325.SAMN04515677_105126"/>
<gene>
    <name evidence="2" type="ORF">SAMN04515677_105126</name>
</gene>
<dbReference type="GO" id="GO:0006783">
    <property type="term" value="P:heme biosynthetic process"/>
    <property type="evidence" value="ECO:0007669"/>
    <property type="project" value="TreeGrafter"/>
</dbReference>
<evidence type="ECO:0000259" key="1">
    <source>
        <dbReference type="Pfam" id="PF12724"/>
    </source>
</evidence>
<reference evidence="2 3" key="1">
    <citation type="submission" date="2016-10" db="EMBL/GenBank/DDBJ databases">
        <authorList>
            <person name="de Groot N.N."/>
        </authorList>
    </citation>
    <scope>NUCLEOTIDE SEQUENCE [LARGE SCALE GENOMIC DNA]</scope>
    <source>
        <strain evidence="2 3">DSM 797</strain>
    </source>
</reference>
<dbReference type="InterPro" id="IPR029039">
    <property type="entry name" value="Flavoprotein-like_sf"/>
</dbReference>
<proteinExistence type="predicted"/>
<keyword evidence="3" id="KW-1185">Reference proteome</keyword>
<dbReference type="GO" id="GO:0010181">
    <property type="term" value="F:FMN binding"/>
    <property type="evidence" value="ECO:0007669"/>
    <property type="project" value="TreeGrafter"/>
</dbReference>
<accession>A0A1G9QBQ7</accession>
<feature type="domain" description="Flavodoxin" evidence="1">
    <location>
        <begin position="7"/>
        <end position="135"/>
    </location>
</feature>
<dbReference type="Proteomes" id="UP000199068">
    <property type="component" value="Unassembled WGS sequence"/>
</dbReference>
<evidence type="ECO:0000313" key="2">
    <source>
        <dbReference type="EMBL" id="SDM08360.1"/>
    </source>
</evidence>
<sequence>MKNKIAVIYKSKYGSSKRYAGWIALRLDADLYEINDIRGKDLETYNTIIYGGGIYVGKINGIKFINKNYERIKDKKLIVFTVGLDSKEDNFNKLIENNFNKEQLENIKVFNFKGAFDYSKLNLIDKFLMKGLKSSIDRKSIRDLTDDDKIVLEGFEKEIDLCDKKSIISLVENI</sequence>
<dbReference type="PANTHER" id="PTHR38030:SF2">
    <property type="entry name" value="PROTOPORPHYRINOGEN IX DEHYDROGENASE [QUINONE]"/>
    <property type="match status" value="1"/>
</dbReference>
<dbReference type="InterPro" id="IPR026816">
    <property type="entry name" value="Flavodoxin_dom"/>
</dbReference>